<dbReference type="KEGG" id="pgv:SL003B_2263"/>
<dbReference type="OrthoDB" id="8030720at2"/>
<dbReference type="RefSeq" id="WP_013653006.1">
    <property type="nucleotide sequence ID" value="NC_015259.1"/>
</dbReference>
<keyword evidence="7" id="KW-0653">Protein transport</keyword>
<comment type="subcellular location">
    <subcellularLocation>
        <location evidence="1">Cell membrane</location>
        <topology evidence="1">Single-pass membrane protein</topology>
    </subcellularLocation>
    <subcellularLocation>
        <location evidence="7">Cell membrane</location>
        <topology evidence="7">Single-pass type II membrane protein</topology>
    </subcellularLocation>
</comment>
<dbReference type="eggNOG" id="COG0848">
    <property type="taxonomic scope" value="Bacteria"/>
</dbReference>
<dbReference type="Proteomes" id="UP000008130">
    <property type="component" value="Chromosome"/>
</dbReference>
<evidence type="ECO:0000256" key="3">
    <source>
        <dbReference type="ARBA" id="ARBA00022475"/>
    </source>
</evidence>
<comment type="similarity">
    <text evidence="2 7">Belongs to the ExbD/TolR family.</text>
</comment>
<evidence type="ECO:0000256" key="4">
    <source>
        <dbReference type="ARBA" id="ARBA00022692"/>
    </source>
</evidence>
<dbReference type="AlphaFoldDB" id="F2IZW2"/>
<dbReference type="HOGENOM" id="CLU_085305_3_5_5"/>
<dbReference type="STRING" id="991905.SL003B_2263"/>
<dbReference type="PATRIC" id="fig|991905.3.peg.2318"/>
<keyword evidence="4 7" id="KW-0812">Transmembrane</keyword>
<evidence type="ECO:0000256" key="6">
    <source>
        <dbReference type="ARBA" id="ARBA00023136"/>
    </source>
</evidence>
<gene>
    <name evidence="9" type="ordered locus">SL003B_2263</name>
</gene>
<evidence type="ECO:0000256" key="2">
    <source>
        <dbReference type="ARBA" id="ARBA00005811"/>
    </source>
</evidence>
<feature type="transmembrane region" description="Helical" evidence="8">
    <location>
        <begin position="12"/>
        <end position="31"/>
    </location>
</feature>
<proteinExistence type="inferred from homology"/>
<dbReference type="GO" id="GO:0022857">
    <property type="term" value="F:transmembrane transporter activity"/>
    <property type="evidence" value="ECO:0007669"/>
    <property type="project" value="InterPro"/>
</dbReference>
<evidence type="ECO:0000256" key="8">
    <source>
        <dbReference type="SAM" id="Phobius"/>
    </source>
</evidence>
<dbReference type="InterPro" id="IPR003400">
    <property type="entry name" value="ExbD"/>
</dbReference>
<dbReference type="EMBL" id="CP002568">
    <property type="protein sequence ID" value="ADZ70688.1"/>
    <property type="molecule type" value="Genomic_DNA"/>
</dbReference>
<accession>F2IZW2</accession>
<evidence type="ECO:0000313" key="9">
    <source>
        <dbReference type="EMBL" id="ADZ70688.1"/>
    </source>
</evidence>
<evidence type="ECO:0000256" key="7">
    <source>
        <dbReference type="RuleBase" id="RU003879"/>
    </source>
</evidence>
<keyword evidence="10" id="KW-1185">Reference proteome</keyword>
<keyword evidence="5 8" id="KW-1133">Transmembrane helix</keyword>
<keyword evidence="3" id="KW-1003">Cell membrane</keyword>
<organism evidence="9 10">
    <name type="scientific">Polymorphum gilvum (strain LMG 25793 / CGMCC 1.9160 / SL003B-26A1)</name>
    <dbReference type="NCBI Taxonomy" id="991905"/>
    <lineage>
        <taxon>Bacteria</taxon>
        <taxon>Pseudomonadati</taxon>
        <taxon>Pseudomonadota</taxon>
        <taxon>Alphaproteobacteria</taxon>
        <taxon>Rhodobacterales</taxon>
        <taxon>Paracoccaceae</taxon>
        <taxon>Polymorphum</taxon>
    </lineage>
</organism>
<dbReference type="GO" id="GO:0005886">
    <property type="term" value="C:plasma membrane"/>
    <property type="evidence" value="ECO:0007669"/>
    <property type="project" value="UniProtKB-SubCell"/>
</dbReference>
<protein>
    <submittedName>
        <fullName evidence="9">Biopolymer transport protein ExbD/TolR</fullName>
    </submittedName>
</protein>
<reference evidence="9 10" key="1">
    <citation type="journal article" date="2011" name="J. Bacteriol.">
        <title>Complete genome sequence of Polymorphum gilvum SL003B-26A1T, a crude oil-degrading bacterium from oil-polluted saline soil.</title>
        <authorList>
            <person name="Li S.G."/>
            <person name="Tang Y.Q."/>
            <person name="Nie Y."/>
            <person name="Cai M."/>
            <person name="Wu X.L."/>
        </authorList>
    </citation>
    <scope>NUCLEOTIDE SEQUENCE [LARGE SCALE GENOMIC DNA]</scope>
    <source>
        <strain evidence="10">LMG 25793 / CGMCC 1.9160 / SL003B-26A1</strain>
    </source>
</reference>
<dbReference type="GO" id="GO:0015031">
    <property type="term" value="P:protein transport"/>
    <property type="evidence" value="ECO:0007669"/>
    <property type="project" value="UniProtKB-KW"/>
</dbReference>
<dbReference type="Pfam" id="PF02472">
    <property type="entry name" value="ExbD"/>
    <property type="match status" value="1"/>
</dbReference>
<evidence type="ECO:0000313" key="10">
    <source>
        <dbReference type="Proteomes" id="UP000008130"/>
    </source>
</evidence>
<evidence type="ECO:0000256" key="1">
    <source>
        <dbReference type="ARBA" id="ARBA00004162"/>
    </source>
</evidence>
<sequence length="126" mass="13166">MRIDSPAPRARRLSLTSLIDVIFLLLLFFMLSSTFTRFGAVEIGAASKGGAGGAAPDILVFLDGSGWRINGIAAAADDAPQIMSGLEAKGAKSVLVVAREDATAQMLVEALETLRRSAGFTVTVAR</sequence>
<keyword evidence="6 8" id="KW-0472">Membrane</keyword>
<keyword evidence="7" id="KW-0813">Transport</keyword>
<name>F2IZW2_POLGS</name>
<evidence type="ECO:0000256" key="5">
    <source>
        <dbReference type="ARBA" id="ARBA00022989"/>
    </source>
</evidence>